<evidence type="ECO:0000256" key="2">
    <source>
        <dbReference type="ARBA" id="ARBA00004906"/>
    </source>
</evidence>
<dbReference type="InterPro" id="IPR013083">
    <property type="entry name" value="Znf_RING/FYVE/PHD"/>
</dbReference>
<comment type="catalytic activity">
    <reaction evidence="1 9">
        <text>S-ubiquitinyl-[E2 ubiquitin-conjugating enzyme]-L-cysteine + [acceptor protein]-L-lysine = [E2 ubiquitin-conjugating enzyme]-L-cysteine + N(6)-ubiquitinyl-[acceptor protein]-L-lysine.</text>
        <dbReference type="EC" id="2.3.2.27"/>
    </reaction>
</comment>
<dbReference type="WBParaSite" id="HCON_00045830-00001">
    <property type="protein sequence ID" value="HCON_00045830-00001"/>
    <property type="gene ID" value="HCON_00045830"/>
</dbReference>
<dbReference type="OrthoDB" id="527344at2759"/>
<dbReference type="Gene3D" id="3.30.40.10">
    <property type="entry name" value="Zinc/RING finger domain, C3HC4 (zinc finger)"/>
    <property type="match status" value="1"/>
</dbReference>
<evidence type="ECO:0000256" key="6">
    <source>
        <dbReference type="ARBA" id="ARBA00022771"/>
    </source>
</evidence>
<keyword evidence="11" id="KW-1185">Reference proteome</keyword>
<dbReference type="OMA" id="HQYHVQC"/>
<dbReference type="GO" id="GO:0061630">
    <property type="term" value="F:ubiquitin protein ligase activity"/>
    <property type="evidence" value="ECO:0007669"/>
    <property type="project" value="UniProtKB-UniRule"/>
</dbReference>
<dbReference type="GO" id="GO:0005737">
    <property type="term" value="C:cytoplasm"/>
    <property type="evidence" value="ECO:0007669"/>
    <property type="project" value="UniProtKB-SubCell"/>
</dbReference>
<evidence type="ECO:0000256" key="1">
    <source>
        <dbReference type="ARBA" id="ARBA00000900"/>
    </source>
</evidence>
<evidence type="ECO:0000256" key="4">
    <source>
        <dbReference type="ARBA" id="ARBA00022679"/>
    </source>
</evidence>
<reference evidence="12" key="1">
    <citation type="submission" date="2020-12" db="UniProtKB">
        <authorList>
            <consortium name="WormBaseParasite"/>
        </authorList>
    </citation>
    <scope>IDENTIFICATION</scope>
    <source>
        <strain evidence="12">MHco3</strain>
    </source>
</reference>
<feature type="domain" description="RING-type" evidence="10">
    <location>
        <begin position="221"/>
        <end position="267"/>
    </location>
</feature>
<dbReference type="InterPro" id="IPR001841">
    <property type="entry name" value="Znf_RING"/>
</dbReference>
<dbReference type="InterPro" id="IPR039398">
    <property type="entry name" value="Deltex_fam"/>
</dbReference>
<evidence type="ECO:0000313" key="11">
    <source>
        <dbReference type="Proteomes" id="UP000025227"/>
    </source>
</evidence>
<dbReference type="GO" id="GO:0007219">
    <property type="term" value="P:Notch signaling pathway"/>
    <property type="evidence" value="ECO:0007669"/>
    <property type="project" value="InterPro"/>
</dbReference>
<protein>
    <recommendedName>
        <fullName evidence="9">E3 ubiquitin-protein ligase</fullName>
        <ecNumber evidence="9">2.3.2.27</ecNumber>
    </recommendedName>
</protein>
<dbReference type="SUPFAM" id="SSF52949">
    <property type="entry name" value="Macro domain-like"/>
    <property type="match status" value="1"/>
</dbReference>
<comment type="similarity">
    <text evidence="3 9">Belongs to the Deltex family.</text>
</comment>
<accession>A0A7I5E7D3</accession>
<dbReference type="EC" id="2.3.2.27" evidence="9"/>
<comment type="pathway">
    <text evidence="2 9">Protein modification; protein ubiquitination.</text>
</comment>
<dbReference type="Pfam" id="PF18102">
    <property type="entry name" value="DTC"/>
    <property type="match status" value="1"/>
</dbReference>
<dbReference type="InterPro" id="IPR039396">
    <property type="entry name" value="Deltex_C"/>
</dbReference>
<dbReference type="InterPro" id="IPR039399">
    <property type="entry name" value="Deltex_C_sf"/>
</dbReference>
<name>A0A7I5E7D3_HAECO</name>
<keyword evidence="7 9" id="KW-0862">Zinc</keyword>
<evidence type="ECO:0000259" key="10">
    <source>
        <dbReference type="PROSITE" id="PS50089"/>
    </source>
</evidence>
<dbReference type="InterPro" id="IPR002589">
    <property type="entry name" value="Macro_dom"/>
</dbReference>
<dbReference type="Gene3D" id="3.40.220.10">
    <property type="entry name" value="Leucine Aminopeptidase, subunit E, domain 1"/>
    <property type="match status" value="1"/>
</dbReference>
<evidence type="ECO:0000256" key="5">
    <source>
        <dbReference type="ARBA" id="ARBA00022723"/>
    </source>
</evidence>
<proteinExistence type="inferred from homology"/>
<keyword evidence="5 9" id="KW-0479">Metal-binding</keyword>
<evidence type="ECO:0000256" key="8">
    <source>
        <dbReference type="PROSITE-ProRule" id="PRU00175"/>
    </source>
</evidence>
<keyword evidence="4 9" id="KW-0808">Transferase</keyword>
<keyword evidence="6 8" id="KW-0863">Zinc-finger</keyword>
<dbReference type="AlphaFoldDB" id="A0A7I5E7D3"/>
<evidence type="ECO:0000256" key="9">
    <source>
        <dbReference type="RuleBase" id="RU367105"/>
    </source>
</evidence>
<evidence type="ECO:0000313" key="12">
    <source>
        <dbReference type="WBParaSite" id="HCON_00045830-00001"/>
    </source>
</evidence>
<dbReference type="UniPathway" id="UPA00143"/>
<dbReference type="PROSITE" id="PS50089">
    <property type="entry name" value="ZF_RING_2"/>
    <property type="match status" value="1"/>
</dbReference>
<dbReference type="SUPFAM" id="SSF57850">
    <property type="entry name" value="RING/U-box"/>
    <property type="match status" value="1"/>
</dbReference>
<dbReference type="GO" id="GO:0016567">
    <property type="term" value="P:protein ubiquitination"/>
    <property type="evidence" value="ECO:0007669"/>
    <property type="project" value="UniProtKB-UniRule"/>
</dbReference>
<evidence type="ECO:0000256" key="3">
    <source>
        <dbReference type="ARBA" id="ARBA00009413"/>
    </source>
</evidence>
<dbReference type="Pfam" id="PF01661">
    <property type="entry name" value="Macro"/>
    <property type="match status" value="1"/>
</dbReference>
<sequence length="421" mass="46783">MHEFTIGPLGEWNGTAKVIAKTGSIFGESADVICLTVSSTLEHSPSIWKSLTTQAGPREYKKAFKTAKEGSQYLGHGDILVVDTSKTKFQLSAKFVFLVVYPDIHHLDKAYRAIFREAAARRCTSVVIPGLGCGRIGNSVHGTCVLACTVLQEIAASNALGSLKEVRFVDVKESIEREFAVQLQAIFGTPKTENATTADVNGGIWSYAKRVDEEAIQKDDCVVCLSSLDEDGEPKEVCELPCGHQYHVQCFEVFIRNPNSKKCCPLCCKYFEIPLGDQPREAQMFINKNYHLKLPGHEDSEFTYEIFYTVPHGVQEASHIRPGKLFTGTQRRAFVPGTSEGTQVMRLLKFAFDRRLVFTVGDSITTGQKNVVVWNNIHHKTNITGGPQKYGYPDPDYLMRVKEDLAAMGITEDMVPPDITF</sequence>
<dbReference type="CDD" id="cd09633">
    <property type="entry name" value="Deltex_C"/>
    <property type="match status" value="1"/>
</dbReference>
<dbReference type="GO" id="GO:0008270">
    <property type="term" value="F:zinc ion binding"/>
    <property type="evidence" value="ECO:0007669"/>
    <property type="project" value="UniProtKB-KW"/>
</dbReference>
<evidence type="ECO:0000256" key="7">
    <source>
        <dbReference type="ARBA" id="ARBA00022833"/>
    </source>
</evidence>
<dbReference type="Gene3D" id="3.30.390.130">
    <property type="match status" value="1"/>
</dbReference>
<comment type="subcellular location">
    <subcellularLocation>
        <location evidence="9">Cytoplasm</location>
    </subcellularLocation>
</comment>
<dbReference type="InterPro" id="IPR043472">
    <property type="entry name" value="Macro_dom-like"/>
</dbReference>
<organism evidence="11 12">
    <name type="scientific">Haemonchus contortus</name>
    <name type="common">Barber pole worm</name>
    <dbReference type="NCBI Taxonomy" id="6289"/>
    <lineage>
        <taxon>Eukaryota</taxon>
        <taxon>Metazoa</taxon>
        <taxon>Ecdysozoa</taxon>
        <taxon>Nematoda</taxon>
        <taxon>Chromadorea</taxon>
        <taxon>Rhabditida</taxon>
        <taxon>Rhabditina</taxon>
        <taxon>Rhabditomorpha</taxon>
        <taxon>Strongyloidea</taxon>
        <taxon>Trichostrongylidae</taxon>
        <taxon>Haemonchus</taxon>
    </lineage>
</organism>
<keyword evidence="9" id="KW-0963">Cytoplasm</keyword>
<dbReference type="Proteomes" id="UP000025227">
    <property type="component" value="Unplaced"/>
</dbReference>
<dbReference type="PANTHER" id="PTHR12622">
    <property type="entry name" value="DELTEX-RELATED"/>
    <property type="match status" value="1"/>
</dbReference>
<dbReference type="SMART" id="SM00184">
    <property type="entry name" value="RING"/>
    <property type="match status" value="1"/>
</dbReference>